<dbReference type="AlphaFoldDB" id="A0A0N8GMQ5"/>
<organism evidence="3 4">
    <name type="scientific">Bellilinea caldifistulae</name>
    <dbReference type="NCBI Taxonomy" id="360411"/>
    <lineage>
        <taxon>Bacteria</taxon>
        <taxon>Bacillati</taxon>
        <taxon>Chloroflexota</taxon>
        <taxon>Anaerolineae</taxon>
        <taxon>Anaerolineales</taxon>
        <taxon>Anaerolineaceae</taxon>
        <taxon>Bellilinea</taxon>
    </lineage>
</organism>
<reference evidence="3 4" key="1">
    <citation type="submission" date="2015-07" db="EMBL/GenBank/DDBJ databases">
        <title>Draft genome of Bellilinea caldifistulae DSM 17877.</title>
        <authorList>
            <person name="Hemp J."/>
            <person name="Ward L.M."/>
            <person name="Pace L.A."/>
            <person name="Fischer W.W."/>
        </authorList>
    </citation>
    <scope>NUCLEOTIDE SEQUENCE [LARGE SCALE GENOMIC DNA]</scope>
    <source>
        <strain evidence="3 4">GOMI-1</strain>
    </source>
</reference>
<dbReference type="RefSeq" id="WP_061918401.1">
    <property type="nucleotide sequence ID" value="NZ_DF967971.1"/>
</dbReference>
<keyword evidence="2" id="KW-0812">Transmembrane</keyword>
<sequence length="245" mass="26670">MNRPQPRKSNRDLPWNLATVFVIALIPLTASFFLMVFLNPQSSLNPFPPPTLPALAQAPTATSTLLALPPTWTPTPSPTPDYSPTPPPTATPTEPIIVIIGTPIEKLETPEPTETNVAGGFTFMRQSDPQAISINLYDASRGCGWMGVAGRVVDEQNRPVTGIRVWLRGTLDGKRVDMTSLTGTAAQYGPSGYEFTIANQPIASRGLLSVRLLDQANLPLSERVVFDTFADCDKNLILIDFKKVR</sequence>
<name>A0A0N8GMQ5_9CHLR</name>
<accession>A0A0N8GMQ5</accession>
<dbReference type="Proteomes" id="UP000050514">
    <property type="component" value="Unassembled WGS sequence"/>
</dbReference>
<keyword evidence="2" id="KW-0472">Membrane</keyword>
<comment type="caution">
    <text evidence="3">The sequence shown here is derived from an EMBL/GenBank/DDBJ whole genome shotgun (WGS) entry which is preliminary data.</text>
</comment>
<dbReference type="EMBL" id="LGHJ01000013">
    <property type="protein sequence ID" value="KPL75954.1"/>
    <property type="molecule type" value="Genomic_DNA"/>
</dbReference>
<evidence type="ECO:0000256" key="1">
    <source>
        <dbReference type="SAM" id="MobiDB-lite"/>
    </source>
</evidence>
<feature type="transmembrane region" description="Helical" evidence="2">
    <location>
        <begin position="12"/>
        <end position="38"/>
    </location>
</feature>
<keyword evidence="4" id="KW-1185">Reference proteome</keyword>
<feature type="compositionally biased region" description="Pro residues" evidence="1">
    <location>
        <begin position="71"/>
        <end position="90"/>
    </location>
</feature>
<proteinExistence type="predicted"/>
<dbReference type="OrthoDB" id="166025at2"/>
<keyword evidence="2" id="KW-1133">Transmembrane helix</keyword>
<feature type="region of interest" description="Disordered" evidence="1">
    <location>
        <begin position="68"/>
        <end position="93"/>
    </location>
</feature>
<evidence type="ECO:0000313" key="3">
    <source>
        <dbReference type="EMBL" id="KPL75954.1"/>
    </source>
</evidence>
<evidence type="ECO:0000313" key="4">
    <source>
        <dbReference type="Proteomes" id="UP000050514"/>
    </source>
</evidence>
<protein>
    <submittedName>
        <fullName evidence="3">Uncharacterized protein</fullName>
    </submittedName>
</protein>
<gene>
    <name evidence="3" type="ORF">AC812_08310</name>
</gene>
<evidence type="ECO:0000256" key="2">
    <source>
        <dbReference type="SAM" id="Phobius"/>
    </source>
</evidence>